<organism evidence="1 2">
    <name type="scientific">Photinus pyralis</name>
    <name type="common">Common eastern firefly</name>
    <name type="synonym">Lampyris pyralis</name>
    <dbReference type="NCBI Taxonomy" id="7054"/>
    <lineage>
        <taxon>Eukaryota</taxon>
        <taxon>Metazoa</taxon>
        <taxon>Ecdysozoa</taxon>
        <taxon>Arthropoda</taxon>
        <taxon>Hexapoda</taxon>
        <taxon>Insecta</taxon>
        <taxon>Pterygota</taxon>
        <taxon>Neoptera</taxon>
        <taxon>Endopterygota</taxon>
        <taxon>Coleoptera</taxon>
        <taxon>Polyphaga</taxon>
        <taxon>Elateriformia</taxon>
        <taxon>Elateroidea</taxon>
        <taxon>Lampyridae</taxon>
        <taxon>Lampyrinae</taxon>
        <taxon>Photinus</taxon>
    </lineage>
</organism>
<keyword evidence="2" id="KW-1185">Reference proteome</keyword>
<dbReference type="InParanoid" id="A0A5N4B471"/>
<dbReference type="Proteomes" id="UP000327044">
    <property type="component" value="Unassembled WGS sequence"/>
</dbReference>
<sequence length="500" mass="57416">MFVKIEFNNNLKWISVNVDEATYQTFILQAMQKFNINDVDPNDVILCDTSGCQIENDDFVDFLKGVEKGFIFRIVNTRINTGADANPSAPSISSSSSTISESTTITLSSEDIVTINDLQGFIVPTSVPSSFDKEALQNLLIRVGATQIITEYETKKLLTRGNRRLLVNVIVLDMIEKYGQQPLKYIKTMYAKAIIDLFPNLRDPCSKYGYEAFYNPDERSGYIDWRLRTVRRSSKENRPEIPQKKPKLNVEEINLDNFQEDIDYLKHTHPKDPDLIEKFKATFLARRKLCNETNIFQEFPRFLDTPGLISLDFGLLYPNNDCINLELQILNISEKVKNIYCNEINSDNEYLNQFDVTTKTLFMLIKLLPATSKGRKKAVNRESLPEISKRLIVFKKNSESLEEIITAKKTNQPFLIASGSSEKAVDYYTISVDNKVLAVESITNSGQAFDLLFKSFFVFNLTYDPTLEIFYKFIQVFFYGIDDIKITPNIRELRSKLLAQ</sequence>
<accession>A0A5N4B471</accession>
<dbReference type="OrthoDB" id="6781906at2759"/>
<evidence type="ECO:0000313" key="1">
    <source>
        <dbReference type="EMBL" id="KAB0804366.1"/>
    </source>
</evidence>
<name>A0A5N4B471_PHOPY</name>
<protein>
    <submittedName>
        <fullName evidence="1">Uncharacterized protein</fullName>
    </submittedName>
</protein>
<dbReference type="PANTHER" id="PTHR31025">
    <property type="entry name" value="SI:CH211-196P9.1-RELATED"/>
    <property type="match status" value="1"/>
</dbReference>
<gene>
    <name evidence="1" type="ORF">PPYR_01336</name>
</gene>
<proteinExistence type="predicted"/>
<comment type="caution">
    <text evidence="1">The sequence shown here is derived from an EMBL/GenBank/DDBJ whole genome shotgun (WGS) entry which is preliminary data.</text>
</comment>
<evidence type="ECO:0000313" key="2">
    <source>
        <dbReference type="Proteomes" id="UP000327044"/>
    </source>
</evidence>
<dbReference type="EMBL" id="VVIM01000001">
    <property type="protein sequence ID" value="KAB0804366.1"/>
    <property type="molecule type" value="Genomic_DNA"/>
</dbReference>
<dbReference type="PANTHER" id="PTHR31025:SF29">
    <property type="entry name" value="SI:CH211-196P9.1"/>
    <property type="match status" value="1"/>
</dbReference>
<reference evidence="1 2" key="1">
    <citation type="journal article" date="2018" name="Elife">
        <title>Firefly genomes illuminate parallel origins of bioluminescence in beetles.</title>
        <authorList>
            <person name="Fallon T.R."/>
            <person name="Lower S.E."/>
            <person name="Chang C.H."/>
            <person name="Bessho-Uehara M."/>
            <person name="Martin G.J."/>
            <person name="Bewick A.J."/>
            <person name="Behringer M."/>
            <person name="Debat H.J."/>
            <person name="Wong I."/>
            <person name="Day J.C."/>
            <person name="Suvorov A."/>
            <person name="Silva C.J."/>
            <person name="Stanger-Hall K.F."/>
            <person name="Hall D.W."/>
            <person name="Schmitz R.J."/>
            <person name="Nelson D.R."/>
            <person name="Lewis S.M."/>
            <person name="Shigenobu S."/>
            <person name="Bybee S.M."/>
            <person name="Larracuente A.M."/>
            <person name="Oba Y."/>
            <person name="Weng J.K."/>
        </authorList>
    </citation>
    <scope>NUCLEOTIDE SEQUENCE [LARGE SCALE GENOMIC DNA]</scope>
    <source>
        <strain evidence="1">1611_PpyrPB1</strain>
        <tissue evidence="1">Whole body</tissue>
    </source>
</reference>
<dbReference type="AlphaFoldDB" id="A0A5N4B471"/>